<protein>
    <recommendedName>
        <fullName evidence="1">DZIP3-like HEPN domain-containing protein</fullName>
    </recommendedName>
</protein>
<dbReference type="EMBL" id="CAJPWZ010001267">
    <property type="protein sequence ID" value="CAG2211627.1"/>
    <property type="molecule type" value="Genomic_DNA"/>
</dbReference>
<sequence length="288" mass="33521">MEKLPTMTDLQSNYVIKIIRFESLVPEPSSQWDVLPDEHHKEITDEIKRIIFTTNDVLHMGENVSNTSYETFKGKVEGIVARIDSYLDLESFTGTTTPSLSDIEIQNGERFARIGWVIVDLFPKILRAVIQKQISAGFLYKLCSDNWNLFTYEEQNKLNSLKSSKTYDLLDIPLAYRLLRQFGIINEPTNKWGKPPSRTDSSTGDDIERIRFLRNNYAHRSNINVTQSEFDTTFSTFKEICHRMDKYFNNDCASGYENDVSRIKTTPMDNQLRQKIPKISSRVRKYEM</sequence>
<dbReference type="InterPro" id="IPR041249">
    <property type="entry name" value="HEPN_DZIP3"/>
</dbReference>
<gene>
    <name evidence="2" type="ORF">MEDL_25663</name>
</gene>
<organism evidence="2 3">
    <name type="scientific">Mytilus edulis</name>
    <name type="common">Blue mussel</name>
    <dbReference type="NCBI Taxonomy" id="6550"/>
    <lineage>
        <taxon>Eukaryota</taxon>
        <taxon>Metazoa</taxon>
        <taxon>Spiralia</taxon>
        <taxon>Lophotrochozoa</taxon>
        <taxon>Mollusca</taxon>
        <taxon>Bivalvia</taxon>
        <taxon>Autobranchia</taxon>
        <taxon>Pteriomorphia</taxon>
        <taxon>Mytilida</taxon>
        <taxon>Mytiloidea</taxon>
        <taxon>Mytilidae</taxon>
        <taxon>Mytilinae</taxon>
        <taxon>Mytilus</taxon>
    </lineage>
</organism>
<reference evidence="2" key="1">
    <citation type="submission" date="2021-03" db="EMBL/GenBank/DDBJ databases">
        <authorList>
            <person name="Bekaert M."/>
        </authorList>
    </citation>
    <scope>NUCLEOTIDE SEQUENCE</scope>
</reference>
<name>A0A8S3RXR2_MYTED</name>
<dbReference type="Pfam" id="PF18738">
    <property type="entry name" value="HEPN_DZIP3"/>
    <property type="match status" value="1"/>
</dbReference>
<proteinExistence type="predicted"/>
<dbReference type="Proteomes" id="UP000683360">
    <property type="component" value="Unassembled WGS sequence"/>
</dbReference>
<keyword evidence="3" id="KW-1185">Reference proteome</keyword>
<evidence type="ECO:0000313" key="2">
    <source>
        <dbReference type="EMBL" id="CAG2211627.1"/>
    </source>
</evidence>
<dbReference type="OrthoDB" id="6117882at2759"/>
<accession>A0A8S3RXR2</accession>
<dbReference type="AlphaFoldDB" id="A0A8S3RXR2"/>
<feature type="domain" description="DZIP3-like HEPN" evidence="1">
    <location>
        <begin position="126"/>
        <end position="275"/>
    </location>
</feature>
<evidence type="ECO:0000259" key="1">
    <source>
        <dbReference type="Pfam" id="PF18738"/>
    </source>
</evidence>
<evidence type="ECO:0000313" key="3">
    <source>
        <dbReference type="Proteomes" id="UP000683360"/>
    </source>
</evidence>
<comment type="caution">
    <text evidence="2">The sequence shown here is derived from an EMBL/GenBank/DDBJ whole genome shotgun (WGS) entry which is preliminary data.</text>
</comment>